<evidence type="ECO:0000313" key="3">
    <source>
        <dbReference type="Proteomes" id="UP000077266"/>
    </source>
</evidence>
<dbReference type="InterPro" id="IPR046805">
    <property type="entry name" value="Tra1_ring"/>
</dbReference>
<feature type="region of interest" description="Disordered" evidence="1">
    <location>
        <begin position="1"/>
        <end position="33"/>
    </location>
</feature>
<reference evidence="2 3" key="1">
    <citation type="journal article" date="2016" name="Mol. Biol. Evol.">
        <title>Comparative Genomics of Early-Diverging Mushroom-Forming Fungi Provides Insights into the Origins of Lignocellulose Decay Capabilities.</title>
        <authorList>
            <person name="Nagy L.G."/>
            <person name="Riley R."/>
            <person name="Tritt A."/>
            <person name="Adam C."/>
            <person name="Daum C."/>
            <person name="Floudas D."/>
            <person name="Sun H."/>
            <person name="Yadav J.S."/>
            <person name="Pangilinan J."/>
            <person name="Larsson K.H."/>
            <person name="Matsuura K."/>
            <person name="Barry K."/>
            <person name="Labutti K."/>
            <person name="Kuo R."/>
            <person name="Ohm R.A."/>
            <person name="Bhattacharya S.S."/>
            <person name="Shirouzu T."/>
            <person name="Yoshinaga Y."/>
            <person name="Martin F.M."/>
            <person name="Grigoriev I.V."/>
            <person name="Hibbett D.S."/>
        </authorList>
    </citation>
    <scope>NUCLEOTIDE SEQUENCE [LARGE SCALE GENOMIC DNA]</scope>
    <source>
        <strain evidence="2 3">HHB12029</strain>
    </source>
</reference>
<feature type="compositionally biased region" description="Low complexity" evidence="1">
    <location>
        <begin position="222"/>
        <end position="231"/>
    </location>
</feature>
<sequence>MSSSMASLYSVPAPDSTSSEVLSRSDDSNRAESVPWDTQLQMACNRQDIQAQLSIFVAIVLDFDDAVFNSSLEFKYRRPLRALDVTPHLESIWARIDIARHLIVSGRRCKLDGLSHILCMHARVELHRILGSPNSRTSCQRAYATFADSYPSCELCPVPHGLLFDSLIPSNEEEYRVIADVWETPVLSHKNLQNILRRPWAAVPEKSALSTRDAPPLPPAAASPSPLDQAQFGDISTLSTQHLNYEAPAQKKARAEAKETGVLQLGPKPAIQNKATSADFITSLVKCLSFIAYVLRTNNKEFLRPFGDQVPTFTMRILQDMPLDSTPPPREMLNIRYLLSTDYCASLQANTELLMDERILLALAWGVHNNALPGSLKNVLAKLLVNLLEAIVIKFPQDEAAKLVFQLLNKHLAATPPSDERKRDMIVKLCFTVPGPAELVAQGLRTLELCIDNLQPEYIDPPLMPMLPTLIRGLNAHLKPLPSSHHHSHTTTPRSTIAYAPTPVAQSFPFGSSRRGEIDMAPVSALANKQLKSSSKEHRERAFALAKHCLGLVLAGNIRAAEDEAMYRTTLKALLEALTVEDSKEQLMEPYSKGLASPVPAEVDAATELVNFVVSGILALDQAANSKKLKPEERLFMLSQLAIRAQHLCHGDTWSFKLGGTRGFQLLLAHPDAQERSWVVGRELETSTALNTVLKSVQPDQPESVTTNTKEAALVCVKSAIDQLAQLENTEPQFKQRFDILSVH</sequence>
<keyword evidence="3" id="KW-1185">Reference proteome</keyword>
<protein>
    <submittedName>
        <fullName evidence="2">Uncharacterized protein</fullName>
    </submittedName>
</protein>
<name>A0A165N205_EXIGL</name>
<dbReference type="AlphaFoldDB" id="A0A165N205"/>
<gene>
    <name evidence="2" type="ORF">EXIGLDRAFT_830974</name>
</gene>
<dbReference type="Pfam" id="PF20206">
    <property type="entry name" value="Tra1_ring"/>
    <property type="match status" value="1"/>
</dbReference>
<proteinExistence type="predicted"/>
<organism evidence="2 3">
    <name type="scientific">Exidia glandulosa HHB12029</name>
    <dbReference type="NCBI Taxonomy" id="1314781"/>
    <lineage>
        <taxon>Eukaryota</taxon>
        <taxon>Fungi</taxon>
        <taxon>Dikarya</taxon>
        <taxon>Basidiomycota</taxon>
        <taxon>Agaricomycotina</taxon>
        <taxon>Agaricomycetes</taxon>
        <taxon>Auriculariales</taxon>
        <taxon>Exidiaceae</taxon>
        <taxon>Exidia</taxon>
    </lineage>
</organism>
<evidence type="ECO:0000256" key="1">
    <source>
        <dbReference type="SAM" id="MobiDB-lite"/>
    </source>
</evidence>
<dbReference type="EMBL" id="KV425903">
    <property type="protein sequence ID" value="KZW00097.1"/>
    <property type="molecule type" value="Genomic_DNA"/>
</dbReference>
<dbReference type="OrthoDB" id="5570127at2759"/>
<feature type="region of interest" description="Disordered" evidence="1">
    <location>
        <begin position="207"/>
        <end position="231"/>
    </location>
</feature>
<dbReference type="STRING" id="1314781.A0A165N205"/>
<dbReference type="Pfam" id="PF20175">
    <property type="entry name" value="Tra1_central"/>
    <property type="match status" value="2"/>
</dbReference>
<dbReference type="InterPro" id="IPR046807">
    <property type="entry name" value="Tra1_central"/>
</dbReference>
<dbReference type="InParanoid" id="A0A165N205"/>
<evidence type="ECO:0000313" key="2">
    <source>
        <dbReference type="EMBL" id="KZW00097.1"/>
    </source>
</evidence>
<dbReference type="Proteomes" id="UP000077266">
    <property type="component" value="Unassembled WGS sequence"/>
</dbReference>
<accession>A0A165N205</accession>